<dbReference type="OrthoDB" id="5363191at2"/>
<dbReference type="Proteomes" id="UP000069632">
    <property type="component" value="Unassembled WGS sequence"/>
</dbReference>
<keyword evidence="3" id="KW-1185">Reference proteome</keyword>
<keyword evidence="1" id="KW-1133">Transmembrane helix</keyword>
<dbReference type="AlphaFoldDB" id="A0A128ENS3"/>
<keyword evidence="1" id="KW-0472">Membrane</keyword>
<accession>A0A128ENS3</accession>
<proteinExistence type="predicted"/>
<gene>
    <name evidence="2" type="ORF">ERS672216_01178</name>
</gene>
<reference evidence="2 3" key="1">
    <citation type="submission" date="2016-02" db="EMBL/GenBank/DDBJ databases">
        <authorList>
            <consortium name="Pathogen Informatics"/>
        </authorList>
    </citation>
    <scope>NUCLEOTIDE SEQUENCE [LARGE SCALE GENOMIC DNA]</scope>
    <source>
        <strain evidence="2 3">RC20</strain>
    </source>
</reference>
<evidence type="ECO:0000256" key="1">
    <source>
        <dbReference type="SAM" id="Phobius"/>
    </source>
</evidence>
<feature type="transmembrane region" description="Helical" evidence="1">
    <location>
        <begin position="28"/>
        <end position="46"/>
    </location>
</feature>
<name>A0A128ENS3_9BACT</name>
<dbReference type="RefSeq" id="WP_075494210.1">
    <property type="nucleotide sequence ID" value="NZ_CP053844.1"/>
</dbReference>
<sequence>MRYIIAIVLLLFIIVLFSVDDEKLSKKVKFSIVGILAFIAVFGYFYEGFVEKKSLNLQEIALSFNQNKTLVCKGYDINQTNFNFSYATSSFIAKKGVSDKFKDVMVDAKDCKIKDEK</sequence>
<keyword evidence="1" id="KW-0812">Transmembrane</keyword>
<evidence type="ECO:0000313" key="3">
    <source>
        <dbReference type="Proteomes" id="UP000069632"/>
    </source>
</evidence>
<organism evidence="2 3">
    <name type="scientific">Campylobacter geochelonis</name>
    <dbReference type="NCBI Taxonomy" id="1780362"/>
    <lineage>
        <taxon>Bacteria</taxon>
        <taxon>Pseudomonadati</taxon>
        <taxon>Campylobacterota</taxon>
        <taxon>Epsilonproteobacteria</taxon>
        <taxon>Campylobacterales</taxon>
        <taxon>Campylobacteraceae</taxon>
        <taxon>Campylobacter</taxon>
    </lineage>
</organism>
<protein>
    <submittedName>
        <fullName evidence="2">Integral membrane protein</fullName>
    </submittedName>
</protein>
<evidence type="ECO:0000313" key="2">
    <source>
        <dbReference type="EMBL" id="CZE48002.1"/>
    </source>
</evidence>
<dbReference type="EMBL" id="FIZP01000005">
    <property type="protein sequence ID" value="CZE48002.1"/>
    <property type="molecule type" value="Genomic_DNA"/>
</dbReference>